<organism evidence="2 3">
    <name type="scientific">Pukyongiella litopenaei</name>
    <dbReference type="NCBI Taxonomy" id="2605946"/>
    <lineage>
        <taxon>Bacteria</taxon>
        <taxon>Pseudomonadati</taxon>
        <taxon>Pseudomonadota</taxon>
        <taxon>Alphaproteobacteria</taxon>
        <taxon>Rhodobacterales</taxon>
        <taxon>Paracoccaceae</taxon>
        <taxon>Pukyongiella</taxon>
    </lineage>
</organism>
<protein>
    <submittedName>
        <fullName evidence="2">Glycosyltransferase family 25 protein</fullName>
    </submittedName>
</protein>
<keyword evidence="2" id="KW-0808">Transferase</keyword>
<evidence type="ECO:0000259" key="1">
    <source>
        <dbReference type="Pfam" id="PF01755"/>
    </source>
</evidence>
<dbReference type="AlphaFoldDB" id="A0A2S0MPI1"/>
<accession>A0A2S0MPI1</accession>
<dbReference type="Proteomes" id="UP000237655">
    <property type="component" value="Chromosome"/>
</dbReference>
<gene>
    <name evidence="2" type="ORF">C6Y53_08775</name>
</gene>
<dbReference type="GO" id="GO:0016740">
    <property type="term" value="F:transferase activity"/>
    <property type="evidence" value="ECO:0007669"/>
    <property type="project" value="UniProtKB-KW"/>
</dbReference>
<proteinExistence type="predicted"/>
<dbReference type="KEGG" id="thas:C6Y53_08775"/>
<keyword evidence="3" id="KW-1185">Reference proteome</keyword>
<dbReference type="Pfam" id="PF01755">
    <property type="entry name" value="Glyco_transf_25"/>
    <property type="match status" value="1"/>
</dbReference>
<dbReference type="EMBL" id="CP027665">
    <property type="protein sequence ID" value="AVO37785.1"/>
    <property type="molecule type" value="Genomic_DNA"/>
</dbReference>
<sequence>MQSFVIHMKGSDARRPNAERLCAELPDAQLVDAVNGRDPDAIADMRTAPGTLHAPRYPFPLRPAEIGVFLSHRKCWQRIVDGGVDFALIAEDDLAVDPERFARALELIGAYATPGMYVRLPVKQREKPARVIAETGGMRFILPRVIGLQTVCQVVGREVARRLLAATETIDRPVDTLLQMHWVTGQPVHAILPNGNREITGEIGGSTIQTRTPAAGKFAREVKRAAYRAQVALRPQRA</sequence>
<reference evidence="3" key="1">
    <citation type="submission" date="2018-03" db="EMBL/GenBank/DDBJ databases">
        <title>Genomic analysis of the strain SH-1 isolated from shrimp intestine.</title>
        <authorList>
            <person name="Kim Y.-S."/>
            <person name="Kim S.-E."/>
            <person name="Kim K.-H."/>
        </authorList>
    </citation>
    <scope>NUCLEOTIDE SEQUENCE [LARGE SCALE GENOMIC DNA]</scope>
    <source>
        <strain evidence="3">SH-1</strain>
    </source>
</reference>
<evidence type="ECO:0000313" key="2">
    <source>
        <dbReference type="EMBL" id="AVO37785.1"/>
    </source>
</evidence>
<feature type="domain" description="Glycosyl transferase family 25" evidence="1">
    <location>
        <begin position="2"/>
        <end position="105"/>
    </location>
</feature>
<dbReference type="InterPro" id="IPR002654">
    <property type="entry name" value="Glyco_trans_25"/>
</dbReference>
<dbReference type="CDD" id="cd06532">
    <property type="entry name" value="Glyco_transf_25"/>
    <property type="match status" value="1"/>
</dbReference>
<dbReference type="RefSeq" id="WP_106472103.1">
    <property type="nucleotide sequence ID" value="NZ_CP027665.1"/>
</dbReference>
<evidence type="ECO:0000313" key="3">
    <source>
        <dbReference type="Proteomes" id="UP000237655"/>
    </source>
</evidence>
<name>A0A2S0MPI1_9RHOB</name>